<evidence type="ECO:0000259" key="1">
    <source>
        <dbReference type="Pfam" id="PF19694"/>
    </source>
</evidence>
<name>A0ABX8RFN8_NOCIO</name>
<dbReference type="Pfam" id="PF19694">
    <property type="entry name" value="DUF6194"/>
    <property type="match status" value="1"/>
</dbReference>
<dbReference type="InterPro" id="IPR045676">
    <property type="entry name" value="DUF6194"/>
</dbReference>
<reference evidence="2 3" key="1">
    <citation type="submission" date="2021-07" db="EMBL/GenBank/DDBJ databases">
        <title>Whole Genome Sequence of Nocardia Iowensis.</title>
        <authorList>
            <person name="Lamm A."/>
            <person name="Collins-Fairclough A.M."/>
            <person name="Bunk B."/>
            <person name="Sproer C."/>
        </authorList>
    </citation>
    <scope>NUCLEOTIDE SEQUENCE [LARGE SCALE GENOMIC DNA]</scope>
    <source>
        <strain evidence="2 3">NRRL 5646</strain>
    </source>
</reference>
<dbReference type="RefSeq" id="WP_218469302.1">
    <property type="nucleotide sequence ID" value="NZ_BAABJN010000008.1"/>
</dbReference>
<gene>
    <name evidence="2" type="ORF">KV110_22745</name>
</gene>
<evidence type="ECO:0000313" key="3">
    <source>
        <dbReference type="Proteomes" id="UP000694257"/>
    </source>
</evidence>
<protein>
    <recommendedName>
        <fullName evidence="1">DUF6194 domain-containing protein</fullName>
    </recommendedName>
</protein>
<dbReference type="EMBL" id="CP078145">
    <property type="protein sequence ID" value="QXN88419.1"/>
    <property type="molecule type" value="Genomic_DNA"/>
</dbReference>
<feature type="domain" description="DUF6194" evidence="1">
    <location>
        <begin position="1"/>
        <end position="153"/>
    </location>
</feature>
<dbReference type="Proteomes" id="UP000694257">
    <property type="component" value="Chromosome"/>
</dbReference>
<sequence length="159" mass="17745">MTIEEIIDFVGSLDGVLTISPVPGDSWPEIAWGDSFFYYSPDGVVPARTQPFATIVTKDYDADRSSRLDRPDTFRVNINAGKEAFIRWIGRTPREAAAEDVDYSVIDTVIPHPDYGTAGWLAVVNPGVRTGEPTRELLKMAYDRARSRFERRTGSESSL</sequence>
<organism evidence="2 3">
    <name type="scientific">Nocardia iowensis</name>
    <dbReference type="NCBI Taxonomy" id="204891"/>
    <lineage>
        <taxon>Bacteria</taxon>
        <taxon>Bacillati</taxon>
        <taxon>Actinomycetota</taxon>
        <taxon>Actinomycetes</taxon>
        <taxon>Mycobacteriales</taxon>
        <taxon>Nocardiaceae</taxon>
        <taxon>Nocardia</taxon>
    </lineage>
</organism>
<accession>A0ABX8RFN8</accession>
<keyword evidence="3" id="KW-1185">Reference proteome</keyword>
<evidence type="ECO:0000313" key="2">
    <source>
        <dbReference type="EMBL" id="QXN88419.1"/>
    </source>
</evidence>
<proteinExistence type="predicted"/>